<dbReference type="HAMAP" id="MF_00160">
    <property type="entry name" value="SerC_aminotrans_5"/>
    <property type="match status" value="1"/>
</dbReference>
<dbReference type="InterPro" id="IPR015424">
    <property type="entry name" value="PyrdxlP-dep_Trfase"/>
</dbReference>
<dbReference type="Gene3D" id="3.90.1150.10">
    <property type="entry name" value="Aspartate Aminotransferase, domain 1"/>
    <property type="match status" value="1"/>
</dbReference>
<keyword evidence="10" id="KW-0963">Cytoplasm</keyword>
<evidence type="ECO:0000256" key="9">
    <source>
        <dbReference type="ARBA" id="ARBA00049007"/>
    </source>
</evidence>
<comment type="subcellular location">
    <subcellularLocation>
        <location evidence="10">Cytoplasm</location>
    </subcellularLocation>
</comment>
<dbReference type="FunFam" id="3.90.1150.10:FF:000006">
    <property type="entry name" value="Phosphoserine aminotransferase"/>
    <property type="match status" value="1"/>
</dbReference>
<feature type="binding site" evidence="10">
    <location>
        <position position="172"/>
    </location>
    <ligand>
        <name>pyridoxal 5'-phosphate</name>
        <dbReference type="ChEBI" id="CHEBI:597326"/>
    </ligand>
</feature>
<dbReference type="EMBL" id="VGIY01000022">
    <property type="protein sequence ID" value="MBM3316557.1"/>
    <property type="molecule type" value="Genomic_DNA"/>
</dbReference>
<comment type="caution">
    <text evidence="10">Lacks conserved residue(s) required for the propagation of feature annotation.</text>
</comment>
<proteinExistence type="inferred from homology"/>
<sequence>MARAHNFFAGPAVLPLPALERAQQELVDWAGTGTSIMETSHRSKEYEAVHNEAIALIREFLSLGENYHVLFLGGGASLQFAMVPMNLLAPDQTADYVHTGTWSKKAIAEAKLFGRVNVAFDGETVGLTRIPRQEELKLTPGARYVHITSNNTIKGTQWHAFPETAGVPLVADMSSDFLWRAFDPKPFGLIYVGAQKNLGPAGVTIVLIRDDILAQCKADNPTMLKYATHAKENSLFNTPPVFAIYMVRNVLAHMKEMGGMPAVEAHNRRKAGLIYETIDADPEFFRAPVDKASRSMMNIVFRLPSEELETKFVAEGKAQRMLGLKGHRSVGGIRISAYNSCPLESVEAVVGFMKAFAKANG</sequence>
<dbReference type="PANTHER" id="PTHR43247">
    <property type="entry name" value="PHOSPHOSERINE AMINOTRANSFERASE"/>
    <property type="match status" value="1"/>
</dbReference>
<dbReference type="GO" id="GO:0004648">
    <property type="term" value="F:O-phospho-L-serine:2-oxoglutarate aminotransferase activity"/>
    <property type="evidence" value="ECO:0007669"/>
    <property type="project" value="UniProtKB-UniRule"/>
</dbReference>
<comment type="function">
    <text evidence="10">Catalyzes the reversible conversion of 3-phosphohydroxypyruvate to phosphoserine and of 3-hydroxy-2-oxo-4-phosphonooxybutanoate to phosphohydroxythreonine.</text>
</comment>
<organism evidence="13 14">
    <name type="scientific">Eiseniibacteriota bacterium</name>
    <dbReference type="NCBI Taxonomy" id="2212470"/>
    <lineage>
        <taxon>Bacteria</taxon>
        <taxon>Candidatus Eiseniibacteriota</taxon>
    </lineage>
</organism>
<dbReference type="InterPro" id="IPR022278">
    <property type="entry name" value="Pser_aminoTfrase"/>
</dbReference>
<keyword evidence="5 10" id="KW-0808">Transferase</keyword>
<dbReference type="GO" id="GO:0008615">
    <property type="term" value="P:pyridoxine biosynthetic process"/>
    <property type="evidence" value="ECO:0007669"/>
    <property type="project" value="UniProtKB-UniRule"/>
</dbReference>
<dbReference type="SUPFAM" id="SSF53383">
    <property type="entry name" value="PLP-dependent transferases"/>
    <property type="match status" value="1"/>
</dbReference>
<evidence type="ECO:0000259" key="12">
    <source>
        <dbReference type="Pfam" id="PF00266"/>
    </source>
</evidence>
<feature type="binding site" evidence="10">
    <location>
        <begin position="76"/>
        <end position="77"/>
    </location>
    <ligand>
        <name>pyridoxal 5'-phosphate</name>
        <dbReference type="ChEBI" id="CHEBI:597326"/>
    </ligand>
</feature>
<dbReference type="InterPro" id="IPR015421">
    <property type="entry name" value="PyrdxlP-dep_Trfase_major"/>
</dbReference>
<comment type="cofactor">
    <cofactor evidence="10">
        <name>pyridoxal 5'-phosphate</name>
        <dbReference type="ChEBI" id="CHEBI:597326"/>
    </cofactor>
    <text evidence="10">Binds 1 pyridoxal phosphate per subunit.</text>
</comment>
<dbReference type="Pfam" id="PF00266">
    <property type="entry name" value="Aminotran_5"/>
    <property type="match status" value="1"/>
</dbReference>
<comment type="catalytic activity">
    <reaction evidence="8 10">
        <text>4-(phosphooxy)-L-threonine + 2-oxoglutarate = (R)-3-hydroxy-2-oxo-4-phosphooxybutanoate + L-glutamate</text>
        <dbReference type="Rhea" id="RHEA:16573"/>
        <dbReference type="ChEBI" id="CHEBI:16810"/>
        <dbReference type="ChEBI" id="CHEBI:29985"/>
        <dbReference type="ChEBI" id="CHEBI:58452"/>
        <dbReference type="ChEBI" id="CHEBI:58538"/>
        <dbReference type="EC" id="2.6.1.52"/>
    </reaction>
</comment>
<comment type="catalytic activity">
    <reaction evidence="9 10 11">
        <text>O-phospho-L-serine + 2-oxoglutarate = 3-phosphooxypyruvate + L-glutamate</text>
        <dbReference type="Rhea" id="RHEA:14329"/>
        <dbReference type="ChEBI" id="CHEBI:16810"/>
        <dbReference type="ChEBI" id="CHEBI:18110"/>
        <dbReference type="ChEBI" id="CHEBI:29985"/>
        <dbReference type="ChEBI" id="CHEBI:57524"/>
        <dbReference type="EC" id="2.6.1.52"/>
    </reaction>
</comment>
<dbReference type="EC" id="2.6.1.52" evidence="10"/>
<feature type="binding site" evidence="10">
    <location>
        <position position="152"/>
    </location>
    <ligand>
        <name>pyridoxal 5'-phosphate</name>
        <dbReference type="ChEBI" id="CHEBI:597326"/>
    </ligand>
</feature>
<evidence type="ECO:0000256" key="10">
    <source>
        <dbReference type="HAMAP-Rule" id="MF_00160"/>
    </source>
</evidence>
<dbReference type="GO" id="GO:0030170">
    <property type="term" value="F:pyridoxal phosphate binding"/>
    <property type="evidence" value="ECO:0007669"/>
    <property type="project" value="UniProtKB-UniRule"/>
</dbReference>
<dbReference type="GO" id="GO:0006564">
    <property type="term" value="P:L-serine biosynthetic process"/>
    <property type="evidence" value="ECO:0007669"/>
    <property type="project" value="UniProtKB-UniRule"/>
</dbReference>
<evidence type="ECO:0000313" key="14">
    <source>
        <dbReference type="Proteomes" id="UP000748308"/>
    </source>
</evidence>
<evidence type="ECO:0000256" key="6">
    <source>
        <dbReference type="ARBA" id="ARBA00022898"/>
    </source>
</evidence>
<dbReference type="AlphaFoldDB" id="A0A937X9Y9"/>
<evidence type="ECO:0000256" key="1">
    <source>
        <dbReference type="ARBA" id="ARBA00005099"/>
    </source>
</evidence>
<feature type="binding site" evidence="10">
    <location>
        <position position="102"/>
    </location>
    <ligand>
        <name>pyridoxal 5'-phosphate</name>
        <dbReference type="ChEBI" id="CHEBI:597326"/>
    </ligand>
</feature>
<feature type="binding site" evidence="10">
    <location>
        <position position="195"/>
    </location>
    <ligand>
        <name>pyridoxal 5'-phosphate</name>
        <dbReference type="ChEBI" id="CHEBI:597326"/>
    </ligand>
</feature>
<dbReference type="Gene3D" id="3.40.640.10">
    <property type="entry name" value="Type I PLP-dependent aspartate aminotransferase-like (Major domain)"/>
    <property type="match status" value="1"/>
</dbReference>
<dbReference type="NCBIfam" id="TIGR01364">
    <property type="entry name" value="serC_1"/>
    <property type="match status" value="1"/>
</dbReference>
<comment type="pathway">
    <text evidence="10">Cofactor biosynthesis; pyridoxine 5'-phosphate biosynthesis; pyridoxine 5'-phosphate from D-erythrose 4-phosphate: step 3/5.</text>
</comment>
<feature type="binding site" evidence="10">
    <location>
        <begin position="237"/>
        <end position="238"/>
    </location>
    <ligand>
        <name>pyridoxal 5'-phosphate</name>
        <dbReference type="ChEBI" id="CHEBI:597326"/>
    </ligand>
</feature>
<evidence type="ECO:0000313" key="13">
    <source>
        <dbReference type="EMBL" id="MBM3316557.1"/>
    </source>
</evidence>
<dbReference type="PROSITE" id="PS00595">
    <property type="entry name" value="AA_TRANSFER_CLASS_5"/>
    <property type="match status" value="1"/>
</dbReference>
<name>A0A937X9Y9_UNCEI</name>
<evidence type="ECO:0000256" key="7">
    <source>
        <dbReference type="ARBA" id="ARBA00023299"/>
    </source>
</evidence>
<dbReference type="InterPro" id="IPR015422">
    <property type="entry name" value="PyrdxlP-dep_Trfase_small"/>
</dbReference>
<dbReference type="NCBIfam" id="NF003764">
    <property type="entry name" value="PRK05355.1"/>
    <property type="match status" value="1"/>
</dbReference>
<keyword evidence="7 10" id="KW-0718">Serine biosynthesis</keyword>
<accession>A0A937X9Y9</accession>
<evidence type="ECO:0000256" key="8">
    <source>
        <dbReference type="ARBA" id="ARBA00047630"/>
    </source>
</evidence>
<dbReference type="PANTHER" id="PTHR43247:SF1">
    <property type="entry name" value="PHOSPHOSERINE AMINOTRANSFERASE"/>
    <property type="match status" value="1"/>
</dbReference>
<evidence type="ECO:0000256" key="2">
    <source>
        <dbReference type="ARBA" id="ARBA00006904"/>
    </source>
</evidence>
<dbReference type="PIRSF" id="PIRSF000525">
    <property type="entry name" value="SerC"/>
    <property type="match status" value="1"/>
</dbReference>
<feature type="modified residue" description="N6-(pyridoxal phosphate)lysine" evidence="10">
    <location>
        <position position="196"/>
    </location>
</feature>
<dbReference type="FunFam" id="3.40.640.10:FF:000010">
    <property type="entry name" value="Phosphoserine aminotransferase"/>
    <property type="match status" value="1"/>
</dbReference>
<keyword evidence="10" id="KW-0664">Pyridoxine biosynthesis</keyword>
<evidence type="ECO:0000256" key="4">
    <source>
        <dbReference type="ARBA" id="ARBA00022605"/>
    </source>
</evidence>
<comment type="subunit">
    <text evidence="10">Homodimer.</text>
</comment>
<reference evidence="13" key="1">
    <citation type="submission" date="2019-03" db="EMBL/GenBank/DDBJ databases">
        <title>Lake Tanganyika Metagenome-Assembled Genomes (MAGs).</title>
        <authorList>
            <person name="Tran P."/>
        </authorList>
    </citation>
    <scope>NUCLEOTIDE SEQUENCE</scope>
    <source>
        <strain evidence="13">M_DeepCast_400m_m2_100</strain>
    </source>
</reference>
<comment type="caution">
    <text evidence="13">The sequence shown here is derived from an EMBL/GenBank/DDBJ whole genome shotgun (WGS) entry which is preliminary data.</text>
</comment>
<feature type="binding site" evidence="10">
    <location>
        <position position="42"/>
    </location>
    <ligand>
        <name>L-glutamate</name>
        <dbReference type="ChEBI" id="CHEBI:29985"/>
    </ligand>
</feature>
<comment type="pathway">
    <text evidence="1 10 11">Amino-acid biosynthesis; L-serine biosynthesis; L-serine from 3-phospho-D-glycerate: step 2/3.</text>
</comment>
<protein>
    <recommendedName>
        <fullName evidence="10">Phosphoserine aminotransferase</fullName>
        <ecNumber evidence="10">2.6.1.52</ecNumber>
    </recommendedName>
    <alternativeName>
        <fullName evidence="10">Phosphohydroxythreonine aminotransferase</fullName>
        <shortName evidence="10">PSAT</shortName>
    </alternativeName>
</protein>
<dbReference type="Proteomes" id="UP000748308">
    <property type="component" value="Unassembled WGS sequence"/>
</dbReference>
<comment type="similarity">
    <text evidence="2 10">Belongs to the class-V pyridoxal-phosphate-dependent aminotransferase family. SerC subfamily.</text>
</comment>
<dbReference type="GO" id="GO:0005737">
    <property type="term" value="C:cytoplasm"/>
    <property type="evidence" value="ECO:0007669"/>
    <property type="project" value="UniProtKB-SubCell"/>
</dbReference>
<gene>
    <name evidence="10 13" type="primary">serC</name>
    <name evidence="13" type="ORF">FJY75_01765</name>
</gene>
<feature type="domain" description="Aminotransferase class V" evidence="12">
    <location>
        <begin position="6"/>
        <end position="348"/>
    </location>
</feature>
<keyword evidence="6 10" id="KW-0663">Pyridoxal phosphate</keyword>
<evidence type="ECO:0000256" key="11">
    <source>
        <dbReference type="RuleBase" id="RU004505"/>
    </source>
</evidence>
<dbReference type="InterPro" id="IPR000192">
    <property type="entry name" value="Aminotrans_V_dom"/>
</dbReference>
<dbReference type="InterPro" id="IPR020578">
    <property type="entry name" value="Aminotrans_V_PyrdxlP_BS"/>
</dbReference>
<keyword evidence="3 10" id="KW-0032">Aminotransferase</keyword>
<evidence type="ECO:0000256" key="3">
    <source>
        <dbReference type="ARBA" id="ARBA00022576"/>
    </source>
</evidence>
<keyword evidence="4 10" id="KW-0028">Amino-acid biosynthesis</keyword>
<evidence type="ECO:0000256" key="5">
    <source>
        <dbReference type="ARBA" id="ARBA00022679"/>
    </source>
</evidence>